<dbReference type="Gene3D" id="3.30.200.20">
    <property type="entry name" value="Phosphorylase Kinase, domain 1"/>
    <property type="match status" value="1"/>
</dbReference>
<dbReference type="Pfam" id="PF00069">
    <property type="entry name" value="Pkinase"/>
    <property type="match status" value="1"/>
</dbReference>
<feature type="compositionally biased region" description="Polar residues" evidence="8">
    <location>
        <begin position="341"/>
        <end position="361"/>
    </location>
</feature>
<dbReference type="RefSeq" id="WP_329412531.1">
    <property type="nucleotide sequence ID" value="NZ_CP109441.1"/>
</dbReference>
<dbReference type="PANTHER" id="PTHR43289">
    <property type="entry name" value="MITOGEN-ACTIVATED PROTEIN KINASE KINASE KINASE 20-RELATED"/>
    <property type="match status" value="1"/>
</dbReference>
<keyword evidence="3" id="KW-0808">Transferase</keyword>
<feature type="binding site" evidence="7">
    <location>
        <position position="44"/>
    </location>
    <ligand>
        <name>ATP</name>
        <dbReference type="ChEBI" id="CHEBI:30616"/>
    </ligand>
</feature>
<feature type="transmembrane region" description="Helical" evidence="9">
    <location>
        <begin position="490"/>
        <end position="510"/>
    </location>
</feature>
<protein>
    <recommendedName>
        <fullName evidence="1">non-specific serine/threonine protein kinase</fullName>
        <ecNumber evidence="1">2.7.11.1</ecNumber>
    </recommendedName>
</protein>
<dbReference type="InterPro" id="IPR008271">
    <property type="entry name" value="Ser/Thr_kinase_AS"/>
</dbReference>
<dbReference type="GO" id="GO:0016301">
    <property type="term" value="F:kinase activity"/>
    <property type="evidence" value="ECO:0007669"/>
    <property type="project" value="UniProtKB-KW"/>
</dbReference>
<evidence type="ECO:0000256" key="3">
    <source>
        <dbReference type="ARBA" id="ARBA00022679"/>
    </source>
</evidence>
<keyword evidence="6 7" id="KW-0067">ATP-binding</keyword>
<keyword evidence="9" id="KW-1133">Transmembrane helix</keyword>
<keyword evidence="5 11" id="KW-0418">Kinase</keyword>
<name>A0ABZ1YY46_9NOCA</name>
<gene>
    <name evidence="11" type="ORF">OG563_08445</name>
</gene>
<dbReference type="Proteomes" id="UP001432062">
    <property type="component" value="Chromosome"/>
</dbReference>
<evidence type="ECO:0000256" key="9">
    <source>
        <dbReference type="SAM" id="Phobius"/>
    </source>
</evidence>
<feature type="domain" description="Protein kinase" evidence="10">
    <location>
        <begin position="15"/>
        <end position="275"/>
    </location>
</feature>
<dbReference type="InterPro" id="IPR000719">
    <property type="entry name" value="Prot_kinase_dom"/>
</dbReference>
<reference evidence="11" key="1">
    <citation type="submission" date="2022-10" db="EMBL/GenBank/DDBJ databases">
        <title>The complete genomes of actinobacterial strains from the NBC collection.</title>
        <authorList>
            <person name="Joergensen T.S."/>
            <person name="Alvarez Arevalo M."/>
            <person name="Sterndorff E.B."/>
            <person name="Faurdal D."/>
            <person name="Vuksanovic O."/>
            <person name="Mourched A.-S."/>
            <person name="Charusanti P."/>
            <person name="Shaw S."/>
            <person name="Blin K."/>
            <person name="Weber T."/>
        </authorList>
    </citation>
    <scope>NUCLEOTIDE SEQUENCE</scope>
    <source>
        <strain evidence="11">NBC_01482</strain>
    </source>
</reference>
<evidence type="ECO:0000256" key="2">
    <source>
        <dbReference type="ARBA" id="ARBA00022527"/>
    </source>
</evidence>
<evidence type="ECO:0000256" key="1">
    <source>
        <dbReference type="ARBA" id="ARBA00012513"/>
    </source>
</evidence>
<keyword evidence="12" id="KW-1185">Reference proteome</keyword>
<keyword evidence="2" id="KW-0723">Serine/threonine-protein kinase</keyword>
<dbReference type="SMART" id="SM00220">
    <property type="entry name" value="S_TKc"/>
    <property type="match status" value="1"/>
</dbReference>
<sequence length="616" mass="64371">MDETESRAGTRFGPYELRALLGRGGMGEVYEGYDTVKDRVVAVKLLPVALAGDPRFQQRFRHESRVAARLAEPHVIPIHDWGEIDGVLYIDMRLVRGSDLRSVLRDKGPLSPTRSVGIIEQVAAALDAAHAEGLVHRDVKPANVLVTPSDFAYLADFGIARSERDPSVTATGQAIGSYSYIAPERFDTAPIGGTADVYSLACVLFECLTGTQPFPADGMSSLIRAHLSAPPPRPTSKRAGLPGALDEVISRGMAKEPADRYPTAGALASAARAAVSGTSSVPNSDLPTAQISKHPQPAPATIIFPTFGPESTAARQSPSRPQQSGGSQSAGPQHAGGSQQLGRSQLTGGHQSGASQQSNGPLQAGGPPRAGGPLQAGGSQLPAGPQSLGRVQQAGDSQQSGGPHQSGDQQQSSGPRQTGGPASASGPQQITGLEPTLVRRHSSDPMRRDMPPHDATTEALSRTVGMPMPQSDAPYPPDPTPIPARRSMRIVWIGALLVVLAIGGIVGWQVHNASEHSGQPTTTTMPAHLPAGAKPCAQLYPALGRFTSSAIGTTVTSCAFAEEVRKAYASGGDNSITDRSVMAHSPIKNRDYKMNCTAGDQFATCTGGENAIVYVY</sequence>
<evidence type="ECO:0000256" key="5">
    <source>
        <dbReference type="ARBA" id="ARBA00022777"/>
    </source>
</evidence>
<feature type="compositionally biased region" description="Polar residues" evidence="8">
    <location>
        <begin position="394"/>
        <end position="416"/>
    </location>
</feature>
<feature type="compositionally biased region" description="Basic and acidic residues" evidence="8">
    <location>
        <begin position="441"/>
        <end position="455"/>
    </location>
</feature>
<evidence type="ECO:0000256" key="4">
    <source>
        <dbReference type="ARBA" id="ARBA00022741"/>
    </source>
</evidence>
<evidence type="ECO:0000256" key="8">
    <source>
        <dbReference type="SAM" id="MobiDB-lite"/>
    </source>
</evidence>
<feature type="region of interest" description="Disordered" evidence="8">
    <location>
        <begin position="277"/>
        <end position="455"/>
    </location>
</feature>
<evidence type="ECO:0000256" key="6">
    <source>
        <dbReference type="ARBA" id="ARBA00022840"/>
    </source>
</evidence>
<dbReference type="InterPro" id="IPR017441">
    <property type="entry name" value="Protein_kinase_ATP_BS"/>
</dbReference>
<evidence type="ECO:0000313" key="11">
    <source>
        <dbReference type="EMBL" id="WUV48212.1"/>
    </source>
</evidence>
<evidence type="ECO:0000259" key="10">
    <source>
        <dbReference type="PROSITE" id="PS50011"/>
    </source>
</evidence>
<feature type="compositionally biased region" description="Polar residues" evidence="8">
    <location>
        <begin position="282"/>
        <end position="293"/>
    </location>
</feature>
<dbReference type="EMBL" id="CP109441">
    <property type="protein sequence ID" value="WUV48212.1"/>
    <property type="molecule type" value="Genomic_DNA"/>
</dbReference>
<keyword evidence="4 7" id="KW-0547">Nucleotide-binding</keyword>
<dbReference type="Gene3D" id="1.10.510.10">
    <property type="entry name" value="Transferase(Phosphotransferase) domain 1"/>
    <property type="match status" value="1"/>
</dbReference>
<evidence type="ECO:0000256" key="7">
    <source>
        <dbReference type="PROSITE-ProRule" id="PRU10141"/>
    </source>
</evidence>
<dbReference type="PROSITE" id="PS00108">
    <property type="entry name" value="PROTEIN_KINASE_ST"/>
    <property type="match status" value="1"/>
</dbReference>
<dbReference type="InterPro" id="IPR011009">
    <property type="entry name" value="Kinase-like_dom_sf"/>
</dbReference>
<proteinExistence type="predicted"/>
<accession>A0ABZ1YY46</accession>
<dbReference type="PROSITE" id="PS50011">
    <property type="entry name" value="PROTEIN_KINASE_DOM"/>
    <property type="match status" value="1"/>
</dbReference>
<keyword evidence="9" id="KW-0812">Transmembrane</keyword>
<dbReference type="PANTHER" id="PTHR43289:SF6">
    <property type="entry name" value="SERINE_THREONINE-PROTEIN KINASE NEKL-3"/>
    <property type="match status" value="1"/>
</dbReference>
<dbReference type="SUPFAM" id="SSF56112">
    <property type="entry name" value="Protein kinase-like (PK-like)"/>
    <property type="match status" value="1"/>
</dbReference>
<organism evidence="11 12">
    <name type="scientific">Nocardia vinacea</name>
    <dbReference type="NCBI Taxonomy" id="96468"/>
    <lineage>
        <taxon>Bacteria</taxon>
        <taxon>Bacillati</taxon>
        <taxon>Actinomycetota</taxon>
        <taxon>Actinomycetes</taxon>
        <taxon>Mycobacteriales</taxon>
        <taxon>Nocardiaceae</taxon>
        <taxon>Nocardia</taxon>
    </lineage>
</organism>
<dbReference type="EC" id="2.7.11.1" evidence="1"/>
<keyword evidence="9" id="KW-0472">Membrane</keyword>
<dbReference type="PROSITE" id="PS00107">
    <property type="entry name" value="PROTEIN_KINASE_ATP"/>
    <property type="match status" value="1"/>
</dbReference>
<evidence type="ECO:0000313" key="12">
    <source>
        <dbReference type="Proteomes" id="UP001432062"/>
    </source>
</evidence>
<feature type="compositionally biased region" description="Low complexity" evidence="8">
    <location>
        <begin position="313"/>
        <end position="340"/>
    </location>
</feature>
<dbReference type="CDD" id="cd14014">
    <property type="entry name" value="STKc_PknB_like"/>
    <property type="match status" value="1"/>
</dbReference>